<dbReference type="PROSITE" id="PS50043">
    <property type="entry name" value="HTH_LUXR_2"/>
    <property type="match status" value="1"/>
</dbReference>
<evidence type="ECO:0000313" key="4">
    <source>
        <dbReference type="EMBL" id="MBP2478778.1"/>
    </source>
</evidence>
<evidence type="ECO:0000256" key="1">
    <source>
        <dbReference type="ARBA" id="ARBA00022741"/>
    </source>
</evidence>
<feature type="domain" description="HTH luxR-type" evidence="3">
    <location>
        <begin position="857"/>
        <end position="922"/>
    </location>
</feature>
<dbReference type="PANTHER" id="PTHR16305">
    <property type="entry name" value="TESTICULAR SOLUBLE ADENYLYL CYCLASE"/>
    <property type="match status" value="1"/>
</dbReference>
<evidence type="ECO:0000313" key="5">
    <source>
        <dbReference type="Proteomes" id="UP001519363"/>
    </source>
</evidence>
<keyword evidence="2" id="KW-0067">ATP-binding</keyword>
<sequence>MGLFERDGELDRLDLALAGARAGRGGGVLVTGAPGLGKTALLAEVRRRAAGQGFRVLAALGGELEQDLPFALVRQLLEPALRGSGPEALSGAAALAGPVFTGGDTLAEVGSVVHGLYWLCSDLAETAPLLLAVDDVHWSDGASLRFLSHLVRRLADLPVVLLLGARPQPPGSALARVLTGAELVLALAPLSPAGVGHVVREAWPGAEEEFCAAVARASGGNPFLLTAAVSALRADGVAPVAAEADRVARVNAEPIGQAVLSRLARLGPAATRLARALAVLGSADLRRVAALAGVDQGEATDLVDVLAREGVLTGGTPLEFTHPLVRTAVYAEGTDTRRAEDHRRAAELLSGEDAPVESLVPHLLVAAPSGDAAVVRTLRAAAGKALSRGAPEVAASCLRRALAEPPVTVERPRLHAELGRALGMANRPVEAAQVLHTALELTEDPVLRGELALDLGGFMVQTGRPSAALETFEVARAALAEGELPLRLTVAYAMASFVSMEPPASLIARLEGLASTVDSTSPAGRMLLACLAFGACATGDRSAEVVGDLAARAVDGPLPDRDVWILANFASTALVMADRLPEALVVLDRGIEHARSRGNLSEFRYLAVLRSRTAFTAGHLLDAEADGRAALALHEVDGDRELPLAAAVLVEALAEQGQHEQAQEVLTAHDLDTEREVRMLIGHFVHMARGRLRLRQHRPEAALGDLLACGEGLVRAGCVNPGFAHWRSDAALAHHALGQTERARALVAEELALARRFGAPRSIGIALRTQGLVEGGPAGLAHLAESVAVLRESSGQLELGYSLVEYGSALRRAGQRTQAQHHLRQGLDLAAKHSAQPVVARAREELVASGARPRRAESTGARALTASELRVARLAAGGATNRELAQTLFVSRRTIEVHLTSVYRKLGITSRGQLARRLDDTA</sequence>
<dbReference type="InterPro" id="IPR041664">
    <property type="entry name" value="AAA_16"/>
</dbReference>
<dbReference type="PANTHER" id="PTHR16305:SF35">
    <property type="entry name" value="TRANSCRIPTIONAL ACTIVATOR DOMAIN"/>
    <property type="match status" value="1"/>
</dbReference>
<dbReference type="SUPFAM" id="SSF48452">
    <property type="entry name" value="TPR-like"/>
    <property type="match status" value="1"/>
</dbReference>
<dbReference type="SUPFAM" id="SSF52540">
    <property type="entry name" value="P-loop containing nucleoside triphosphate hydrolases"/>
    <property type="match status" value="1"/>
</dbReference>
<accession>A0ABS5AQD3</accession>
<dbReference type="SUPFAM" id="SSF46894">
    <property type="entry name" value="C-terminal effector domain of the bipartite response regulators"/>
    <property type="match status" value="1"/>
</dbReference>
<organism evidence="4 5">
    <name type="scientific">Crossiella equi</name>
    <dbReference type="NCBI Taxonomy" id="130796"/>
    <lineage>
        <taxon>Bacteria</taxon>
        <taxon>Bacillati</taxon>
        <taxon>Actinomycetota</taxon>
        <taxon>Actinomycetes</taxon>
        <taxon>Pseudonocardiales</taxon>
        <taxon>Pseudonocardiaceae</taxon>
        <taxon>Crossiella</taxon>
    </lineage>
</organism>
<dbReference type="EMBL" id="JAGIOO010000001">
    <property type="protein sequence ID" value="MBP2478778.1"/>
    <property type="molecule type" value="Genomic_DNA"/>
</dbReference>
<dbReference type="Gene3D" id="1.25.40.10">
    <property type="entry name" value="Tetratricopeptide repeat domain"/>
    <property type="match status" value="2"/>
</dbReference>
<dbReference type="Pfam" id="PF00196">
    <property type="entry name" value="GerE"/>
    <property type="match status" value="1"/>
</dbReference>
<dbReference type="RefSeq" id="WP_209707646.1">
    <property type="nucleotide sequence ID" value="NZ_JAGIOO010000001.1"/>
</dbReference>
<dbReference type="Pfam" id="PF13191">
    <property type="entry name" value="AAA_16"/>
    <property type="match status" value="1"/>
</dbReference>
<proteinExistence type="predicted"/>
<comment type="caution">
    <text evidence="4">The sequence shown here is derived from an EMBL/GenBank/DDBJ whole genome shotgun (WGS) entry which is preliminary data.</text>
</comment>
<dbReference type="InterPro" id="IPR027417">
    <property type="entry name" value="P-loop_NTPase"/>
</dbReference>
<evidence type="ECO:0000259" key="3">
    <source>
        <dbReference type="PROSITE" id="PS50043"/>
    </source>
</evidence>
<reference evidence="4 5" key="1">
    <citation type="submission" date="2021-03" db="EMBL/GenBank/DDBJ databases">
        <title>Sequencing the genomes of 1000 actinobacteria strains.</title>
        <authorList>
            <person name="Klenk H.-P."/>
        </authorList>
    </citation>
    <scope>NUCLEOTIDE SEQUENCE [LARGE SCALE GENOMIC DNA]</scope>
    <source>
        <strain evidence="4 5">DSM 44580</strain>
    </source>
</reference>
<keyword evidence="1" id="KW-0547">Nucleotide-binding</keyword>
<dbReference type="GO" id="GO:0003677">
    <property type="term" value="F:DNA binding"/>
    <property type="evidence" value="ECO:0007669"/>
    <property type="project" value="UniProtKB-KW"/>
</dbReference>
<gene>
    <name evidence="4" type="ORF">JOF53_007650</name>
</gene>
<dbReference type="SMART" id="SM00421">
    <property type="entry name" value="HTH_LUXR"/>
    <property type="match status" value="1"/>
</dbReference>
<dbReference type="InterPro" id="IPR000792">
    <property type="entry name" value="Tscrpt_reg_LuxR_C"/>
</dbReference>
<dbReference type="Proteomes" id="UP001519363">
    <property type="component" value="Unassembled WGS sequence"/>
</dbReference>
<name>A0ABS5AQD3_9PSEU</name>
<dbReference type="InterPro" id="IPR036388">
    <property type="entry name" value="WH-like_DNA-bd_sf"/>
</dbReference>
<dbReference type="CDD" id="cd06170">
    <property type="entry name" value="LuxR_C_like"/>
    <property type="match status" value="1"/>
</dbReference>
<dbReference type="InterPro" id="IPR011990">
    <property type="entry name" value="TPR-like_helical_dom_sf"/>
</dbReference>
<keyword evidence="4" id="KW-0238">DNA-binding</keyword>
<dbReference type="InterPro" id="IPR016032">
    <property type="entry name" value="Sig_transdc_resp-reg_C-effctor"/>
</dbReference>
<dbReference type="Gene3D" id="1.10.10.10">
    <property type="entry name" value="Winged helix-like DNA-binding domain superfamily/Winged helix DNA-binding domain"/>
    <property type="match status" value="1"/>
</dbReference>
<evidence type="ECO:0000256" key="2">
    <source>
        <dbReference type="ARBA" id="ARBA00022840"/>
    </source>
</evidence>
<keyword evidence="5" id="KW-1185">Reference proteome</keyword>
<protein>
    <submittedName>
        <fullName evidence="4">DNA-binding CsgD family transcriptional regulator</fullName>
    </submittedName>
</protein>
<dbReference type="PRINTS" id="PR00038">
    <property type="entry name" value="HTHLUXR"/>
</dbReference>